<proteinExistence type="predicted"/>
<keyword evidence="2" id="KW-1185">Reference proteome</keyword>
<name>A0ACC1S5M9_9APHY</name>
<gene>
    <name evidence="1" type="ORF">NM688_g7397</name>
</gene>
<accession>A0ACC1S5M9</accession>
<evidence type="ECO:0000313" key="1">
    <source>
        <dbReference type="EMBL" id="KAJ3532598.1"/>
    </source>
</evidence>
<reference evidence="1" key="1">
    <citation type="submission" date="2022-07" db="EMBL/GenBank/DDBJ databases">
        <title>Genome Sequence of Phlebia brevispora.</title>
        <authorList>
            <person name="Buettner E."/>
        </authorList>
    </citation>
    <scope>NUCLEOTIDE SEQUENCE</scope>
    <source>
        <strain evidence="1">MPL23</strain>
    </source>
</reference>
<dbReference type="Proteomes" id="UP001148662">
    <property type="component" value="Unassembled WGS sequence"/>
</dbReference>
<comment type="caution">
    <text evidence="1">The sequence shown here is derived from an EMBL/GenBank/DDBJ whole genome shotgun (WGS) entry which is preliminary data.</text>
</comment>
<evidence type="ECO:0000313" key="2">
    <source>
        <dbReference type="Proteomes" id="UP001148662"/>
    </source>
</evidence>
<organism evidence="1 2">
    <name type="scientific">Phlebia brevispora</name>
    <dbReference type="NCBI Taxonomy" id="194682"/>
    <lineage>
        <taxon>Eukaryota</taxon>
        <taxon>Fungi</taxon>
        <taxon>Dikarya</taxon>
        <taxon>Basidiomycota</taxon>
        <taxon>Agaricomycotina</taxon>
        <taxon>Agaricomycetes</taxon>
        <taxon>Polyporales</taxon>
        <taxon>Meruliaceae</taxon>
        <taxon>Phlebia</taxon>
    </lineage>
</organism>
<protein>
    <submittedName>
        <fullName evidence="1">Uncharacterized protein</fullName>
    </submittedName>
</protein>
<sequence>MNVYAIGASRNIGYYVTLKLLEKGATITFLLRSPNAFDNDEKLGLKYKSSGQVRIVQGDALKAEDVARGWEVAQEGPNSRIDLVLFTLGGAPTFSILKGMVISPADLCTRGLLNLLRTMPASLRPPEAQPKIIAISSTGITQSSHHHLPFLWRVIYPWLLASPHADKLGMERVLAYCAAWDWKDHEPRPNVLPSDWKTVPGTPKEGELKKLLVIRPALLTDGECKGDVATSATKKAPYRVGEGDLDNNGYTISRKDVAHFIVEGALQNWEQLAFSPDLAMEKTVKCCHNAGVDKRLANDPLDSGLDMPNDIAQSTLNTTKPEYPLAETKTTSSYWFEDGSVIARLRDHNFKIHKSLLVRHSPFLSSLSISRNDKLDVPILDIPEGRATVEDFTALLGHLYHDTLLGTSSFQYVASLLRISSVEKLHYPALYNRARERFQDLFPSTVEHFVHPEDPEEALHLAIEHNIRSAQKPLYYSVATTSHYDHNAAEPHHSLSKDVTARCASLQDSLISHFTPILFTVATASHMACTDIFAETWMPLVIAPALEDNGLCTPIETLRKIQRIKWEERGVCAECCKEKREEWEEEARNIWAKIDDWLDLKSVKDG</sequence>
<dbReference type="EMBL" id="JANHOG010001722">
    <property type="protein sequence ID" value="KAJ3532598.1"/>
    <property type="molecule type" value="Genomic_DNA"/>
</dbReference>